<sequence>MAQTPIHVLDDYYLAITLLITAAYQLAFFSVAFTFKFDKLTDFAGGTNFVVLAIITLAFSGGHDARQILVSLFIMAWGLRLSGFLLFRILKTGKDDRFDDKRDKFFPFLGFWVFQMIWVWTVSLPVTVLNSPAVQRYPQHSFGTGRDIAGVILYAIGFIMESVSDVQKYRFRARNDKSAVCDTGFFYVSRHPNYFGEIIIQFAIYMIAVSAAADGYVTGQAYSALYATIVGPFLLTALLMFISGLTLSERPGAKKRYEKGSNWEGYSRYLQRTSILIPFPPQLYEHLPTFIKRTIFLEFPLYVFDPAKHSGGAKAQLSAEEGRGASGVDAQRRSGDALVATTGEAGQR</sequence>
<evidence type="ECO:0000313" key="3">
    <source>
        <dbReference type="EMBL" id="KAK0731326.1"/>
    </source>
</evidence>
<protein>
    <recommendedName>
        <fullName evidence="5">Steroid 5-alpha reductase C-terminal domain-containing protein</fullName>
    </recommendedName>
</protein>
<feature type="transmembrane region" description="Helical" evidence="2">
    <location>
        <begin position="194"/>
        <end position="213"/>
    </location>
</feature>
<feature type="transmembrane region" description="Helical" evidence="2">
    <location>
        <begin position="12"/>
        <end position="31"/>
    </location>
</feature>
<evidence type="ECO:0000256" key="2">
    <source>
        <dbReference type="SAM" id="Phobius"/>
    </source>
</evidence>
<feature type="transmembrane region" description="Helical" evidence="2">
    <location>
        <begin position="225"/>
        <end position="247"/>
    </location>
</feature>
<keyword evidence="2" id="KW-0812">Transmembrane</keyword>
<dbReference type="GO" id="GO:0016020">
    <property type="term" value="C:membrane"/>
    <property type="evidence" value="ECO:0007669"/>
    <property type="project" value="TreeGrafter"/>
</dbReference>
<keyword evidence="2" id="KW-1133">Transmembrane helix</keyword>
<dbReference type="Proteomes" id="UP001172102">
    <property type="component" value="Unassembled WGS sequence"/>
</dbReference>
<feature type="transmembrane region" description="Helical" evidence="2">
    <location>
        <begin position="43"/>
        <end position="62"/>
    </location>
</feature>
<dbReference type="Gene3D" id="1.20.120.1630">
    <property type="match status" value="1"/>
</dbReference>
<dbReference type="AlphaFoldDB" id="A0AA40BBP1"/>
<dbReference type="EMBL" id="JAUKUA010000001">
    <property type="protein sequence ID" value="KAK0731326.1"/>
    <property type="molecule type" value="Genomic_DNA"/>
</dbReference>
<name>A0AA40BBP1_9PEZI</name>
<dbReference type="Pfam" id="PF06966">
    <property type="entry name" value="DUF1295"/>
    <property type="match status" value="1"/>
</dbReference>
<organism evidence="3 4">
    <name type="scientific">Lasiosphaeris hirsuta</name>
    <dbReference type="NCBI Taxonomy" id="260670"/>
    <lineage>
        <taxon>Eukaryota</taxon>
        <taxon>Fungi</taxon>
        <taxon>Dikarya</taxon>
        <taxon>Ascomycota</taxon>
        <taxon>Pezizomycotina</taxon>
        <taxon>Sordariomycetes</taxon>
        <taxon>Sordariomycetidae</taxon>
        <taxon>Sordariales</taxon>
        <taxon>Lasiosphaeriaceae</taxon>
        <taxon>Lasiosphaeris</taxon>
    </lineage>
</organism>
<feature type="region of interest" description="Disordered" evidence="1">
    <location>
        <begin position="315"/>
        <end position="348"/>
    </location>
</feature>
<comment type="caution">
    <text evidence="3">The sequence shown here is derived from an EMBL/GenBank/DDBJ whole genome shotgun (WGS) entry which is preliminary data.</text>
</comment>
<dbReference type="PANTHER" id="PTHR32251:SF15">
    <property type="entry name" value="3-OXO-5-ALPHA-STEROID 4-DEHYDROGENASE (DUF1295)"/>
    <property type="match status" value="1"/>
</dbReference>
<evidence type="ECO:0008006" key="5">
    <source>
        <dbReference type="Google" id="ProtNLM"/>
    </source>
</evidence>
<feature type="transmembrane region" description="Helical" evidence="2">
    <location>
        <begin position="68"/>
        <end position="87"/>
    </location>
</feature>
<reference evidence="3" key="1">
    <citation type="submission" date="2023-06" db="EMBL/GenBank/DDBJ databases">
        <title>Genome-scale phylogeny and comparative genomics of the fungal order Sordariales.</title>
        <authorList>
            <consortium name="Lawrence Berkeley National Laboratory"/>
            <person name="Hensen N."/>
            <person name="Bonometti L."/>
            <person name="Westerberg I."/>
            <person name="Brannstrom I.O."/>
            <person name="Guillou S."/>
            <person name="Cros-Aarteil S."/>
            <person name="Calhoun S."/>
            <person name="Haridas S."/>
            <person name="Kuo A."/>
            <person name="Mondo S."/>
            <person name="Pangilinan J."/>
            <person name="Riley R."/>
            <person name="Labutti K."/>
            <person name="Andreopoulos B."/>
            <person name="Lipzen A."/>
            <person name="Chen C."/>
            <person name="Yanf M."/>
            <person name="Daum C."/>
            <person name="Ng V."/>
            <person name="Clum A."/>
            <person name="Steindorff A."/>
            <person name="Ohm R."/>
            <person name="Martin F."/>
            <person name="Silar P."/>
            <person name="Natvig D."/>
            <person name="Lalanne C."/>
            <person name="Gautier V."/>
            <person name="Ament-Velasquez S.L."/>
            <person name="Kruys A."/>
            <person name="Hutchinson M.I."/>
            <person name="Powell A.J."/>
            <person name="Barry K."/>
            <person name="Miller A.N."/>
            <person name="Grigoriev I.V."/>
            <person name="Debuchy R."/>
            <person name="Gladieux P."/>
            <person name="Thoren M.H."/>
            <person name="Johannesson H."/>
        </authorList>
    </citation>
    <scope>NUCLEOTIDE SEQUENCE</scope>
    <source>
        <strain evidence="3">SMH4607-1</strain>
    </source>
</reference>
<dbReference type="InterPro" id="IPR010721">
    <property type="entry name" value="UstE-like"/>
</dbReference>
<keyword evidence="4" id="KW-1185">Reference proteome</keyword>
<evidence type="ECO:0000256" key="1">
    <source>
        <dbReference type="SAM" id="MobiDB-lite"/>
    </source>
</evidence>
<proteinExistence type="predicted"/>
<feature type="transmembrane region" description="Helical" evidence="2">
    <location>
        <begin position="108"/>
        <end position="128"/>
    </location>
</feature>
<evidence type="ECO:0000313" key="4">
    <source>
        <dbReference type="Proteomes" id="UP001172102"/>
    </source>
</evidence>
<keyword evidence="2" id="KW-0472">Membrane</keyword>
<dbReference type="PANTHER" id="PTHR32251">
    <property type="entry name" value="3-OXO-5-ALPHA-STEROID 4-DEHYDROGENASE"/>
    <property type="match status" value="1"/>
</dbReference>
<gene>
    <name evidence="3" type="ORF">B0H67DRAFT_478874</name>
</gene>
<accession>A0AA40BBP1</accession>